<proteinExistence type="inferred from homology"/>
<dbReference type="PROSITE" id="PS50173">
    <property type="entry name" value="UMUC"/>
    <property type="match status" value="1"/>
</dbReference>
<evidence type="ECO:0000256" key="9">
    <source>
        <dbReference type="ARBA" id="ARBA00022842"/>
    </source>
</evidence>
<dbReference type="GO" id="GO:0006281">
    <property type="term" value="P:DNA repair"/>
    <property type="evidence" value="ECO:0007669"/>
    <property type="project" value="UniProtKB-KW"/>
</dbReference>
<keyword evidence="15" id="KW-1185">Reference proteome</keyword>
<dbReference type="FunFam" id="3.40.1170.60:FF:000003">
    <property type="entry name" value="DNA polymerase eta"/>
    <property type="match status" value="1"/>
</dbReference>
<evidence type="ECO:0000256" key="10">
    <source>
        <dbReference type="ARBA" id="ARBA00023204"/>
    </source>
</evidence>
<evidence type="ECO:0000256" key="4">
    <source>
        <dbReference type="ARBA" id="ARBA00012417"/>
    </source>
</evidence>
<dbReference type="Pfam" id="PF00817">
    <property type="entry name" value="IMS"/>
    <property type="match status" value="1"/>
</dbReference>
<comment type="function">
    <text evidence="11">Poorly processive, error-prone DNA polymerase involved in untargeted mutagenesis. Copies undamaged DNA at stalled replication forks, which arise in vivo from mismatched or misaligned primer ends. These misaligned primers can be extended by PolIV. Exhibits no 3'-5' exonuclease (proofreading) activity. May be involved in translesional synthesis, in conjunction with the beta clamp from PolIII.</text>
</comment>
<comment type="cofactor">
    <cofactor evidence="1">
        <name>Mg(2+)</name>
        <dbReference type="ChEBI" id="CHEBI:18420"/>
    </cofactor>
</comment>
<comment type="similarity">
    <text evidence="2">Belongs to the DNA polymerase type-Y family.</text>
</comment>
<dbReference type="CDD" id="cd00424">
    <property type="entry name" value="PolY"/>
    <property type="match status" value="1"/>
</dbReference>
<dbReference type="RefSeq" id="WP_053998695.1">
    <property type="nucleotide sequence ID" value="NZ_JXMU01000009.1"/>
</dbReference>
<dbReference type="STRING" id="1514904.SU32_07310"/>
<evidence type="ECO:0000256" key="6">
    <source>
        <dbReference type="ARBA" id="ARBA00022695"/>
    </source>
</evidence>
<dbReference type="Gene3D" id="1.10.150.20">
    <property type="entry name" value="5' to 3' exonuclease, C-terminal subdomain"/>
    <property type="match status" value="1"/>
</dbReference>
<evidence type="ECO:0000256" key="8">
    <source>
        <dbReference type="ARBA" id="ARBA00022763"/>
    </source>
</evidence>
<evidence type="ECO:0000256" key="12">
    <source>
        <dbReference type="ARBA" id="ARBA00049244"/>
    </source>
</evidence>
<comment type="subunit">
    <text evidence="3">Monomer.</text>
</comment>
<dbReference type="InterPro" id="IPR043128">
    <property type="entry name" value="Rev_trsase/Diguanyl_cyclase"/>
</dbReference>
<keyword evidence="10" id="KW-0234">DNA repair</keyword>
<dbReference type="GO" id="GO:0003684">
    <property type="term" value="F:damaged DNA binding"/>
    <property type="evidence" value="ECO:0007669"/>
    <property type="project" value="InterPro"/>
</dbReference>
<dbReference type="SUPFAM" id="SSF56672">
    <property type="entry name" value="DNA/RNA polymerases"/>
    <property type="match status" value="1"/>
</dbReference>
<keyword evidence="9" id="KW-0460">Magnesium</keyword>
<dbReference type="EC" id="2.7.7.7" evidence="4"/>
<evidence type="ECO:0000256" key="3">
    <source>
        <dbReference type="ARBA" id="ARBA00011245"/>
    </source>
</evidence>
<dbReference type="InterPro" id="IPR017961">
    <property type="entry name" value="DNA_pol_Y-fam_little_finger"/>
</dbReference>
<dbReference type="PANTHER" id="PTHR11076:SF33">
    <property type="entry name" value="DNA POLYMERASE KAPPA"/>
    <property type="match status" value="1"/>
</dbReference>
<protein>
    <recommendedName>
        <fullName evidence="4">DNA-directed DNA polymerase</fullName>
        <ecNumber evidence="4">2.7.7.7</ecNumber>
    </recommendedName>
</protein>
<keyword evidence="7" id="KW-0479">Metal-binding</keyword>
<dbReference type="InterPro" id="IPR043502">
    <property type="entry name" value="DNA/RNA_pol_sf"/>
</dbReference>
<dbReference type="Pfam" id="PF11799">
    <property type="entry name" value="IMS_C"/>
    <property type="match status" value="1"/>
</dbReference>
<gene>
    <name evidence="14" type="ORF">SU32_07310</name>
</gene>
<evidence type="ECO:0000256" key="11">
    <source>
        <dbReference type="ARBA" id="ARBA00025589"/>
    </source>
</evidence>
<accession>A0A0M9GNI2</accession>
<dbReference type="GO" id="GO:0042276">
    <property type="term" value="P:error-prone translesion synthesis"/>
    <property type="evidence" value="ECO:0007669"/>
    <property type="project" value="TreeGrafter"/>
</dbReference>
<keyword evidence="8" id="KW-0227">DNA damage</keyword>
<dbReference type="PANTHER" id="PTHR11076">
    <property type="entry name" value="DNA REPAIR POLYMERASE UMUC / TRANSFERASE FAMILY MEMBER"/>
    <property type="match status" value="1"/>
</dbReference>
<evidence type="ECO:0000256" key="5">
    <source>
        <dbReference type="ARBA" id="ARBA00022679"/>
    </source>
</evidence>
<keyword evidence="5" id="KW-0808">Transferase</keyword>
<evidence type="ECO:0000256" key="1">
    <source>
        <dbReference type="ARBA" id="ARBA00001946"/>
    </source>
</evidence>
<evidence type="ECO:0000259" key="13">
    <source>
        <dbReference type="PROSITE" id="PS50173"/>
    </source>
</evidence>
<dbReference type="InterPro" id="IPR001126">
    <property type="entry name" value="UmuC"/>
</dbReference>
<evidence type="ECO:0000313" key="15">
    <source>
        <dbReference type="Proteomes" id="UP000038011"/>
    </source>
</evidence>
<evidence type="ECO:0000256" key="7">
    <source>
        <dbReference type="ARBA" id="ARBA00022723"/>
    </source>
</evidence>
<comment type="caution">
    <text evidence="14">The sequence shown here is derived from an EMBL/GenBank/DDBJ whole genome shotgun (WGS) entry which is preliminary data.</text>
</comment>
<sequence length="434" mass="49133">MRKPEFAEKLYIDFDSFFASVEQHLNPELRGRPIGVIPLDSDYSSCIAASYEAKKFGVKTGTRMKDARDMCPGIRFVVARHDIYVRLHHRIVATVESCVPVSKTRSIDEMVCTLMRSESRDAAGLAARIKQRLESEIGQGLPCSIGIAPTELLAKIAAEMDKPNGFVVFEPDDLPGRLFELELRDLPGISSGIERRLHQSGIKDVKQLWALEAKHMRAIWGNVEGERFWAALHGYETIREDTKRRMFGHGRILPRDWRSPQRAFTCGRMLMTSAARRLRRENFRACNLNYGLRSIDRQKWSADIRFTAARDDATFLHAMQALHQRFEKERPFNKIKSVSVTLHGLVAPQQLGGAGFMEDLFDSQTDLKAHGKWEVASDTMDALRERFGAKALTLGPVDPIPGGYVGGKIAFNRIPDMRDFNENIEESSRAIIRS</sequence>
<dbReference type="Proteomes" id="UP000038011">
    <property type="component" value="Unassembled WGS sequence"/>
</dbReference>
<dbReference type="EMBL" id="JXMU01000009">
    <property type="protein sequence ID" value="KPB01669.1"/>
    <property type="molecule type" value="Genomic_DNA"/>
</dbReference>
<dbReference type="GO" id="GO:0005829">
    <property type="term" value="C:cytosol"/>
    <property type="evidence" value="ECO:0007669"/>
    <property type="project" value="TreeGrafter"/>
</dbReference>
<dbReference type="Gene3D" id="3.30.70.270">
    <property type="match status" value="1"/>
</dbReference>
<feature type="domain" description="UmuC" evidence="13">
    <location>
        <begin position="9"/>
        <end position="190"/>
    </location>
</feature>
<keyword evidence="6" id="KW-0548">Nucleotidyltransferase</keyword>
<dbReference type="AlphaFoldDB" id="A0A0M9GNI2"/>
<evidence type="ECO:0000313" key="14">
    <source>
        <dbReference type="EMBL" id="KPB01669.1"/>
    </source>
</evidence>
<dbReference type="GO" id="GO:0046872">
    <property type="term" value="F:metal ion binding"/>
    <property type="evidence" value="ECO:0007669"/>
    <property type="project" value="UniProtKB-KW"/>
</dbReference>
<evidence type="ECO:0000256" key="2">
    <source>
        <dbReference type="ARBA" id="ARBA00010945"/>
    </source>
</evidence>
<dbReference type="OrthoDB" id="9808813at2"/>
<dbReference type="Gene3D" id="3.40.1170.60">
    <property type="match status" value="1"/>
</dbReference>
<dbReference type="GO" id="GO:0009432">
    <property type="term" value="P:SOS response"/>
    <property type="evidence" value="ECO:0007669"/>
    <property type="project" value="TreeGrafter"/>
</dbReference>
<dbReference type="InterPro" id="IPR050116">
    <property type="entry name" value="DNA_polymerase-Y"/>
</dbReference>
<comment type="catalytic activity">
    <reaction evidence="12">
        <text>DNA(n) + a 2'-deoxyribonucleoside 5'-triphosphate = DNA(n+1) + diphosphate</text>
        <dbReference type="Rhea" id="RHEA:22508"/>
        <dbReference type="Rhea" id="RHEA-COMP:17339"/>
        <dbReference type="Rhea" id="RHEA-COMP:17340"/>
        <dbReference type="ChEBI" id="CHEBI:33019"/>
        <dbReference type="ChEBI" id="CHEBI:61560"/>
        <dbReference type="ChEBI" id="CHEBI:173112"/>
        <dbReference type="EC" id="2.7.7.7"/>
    </reaction>
</comment>
<name>A0A0M9GNI2_9HYPH</name>
<organism evidence="14 15">
    <name type="scientific">Ahrensia marina</name>
    <dbReference type="NCBI Taxonomy" id="1514904"/>
    <lineage>
        <taxon>Bacteria</taxon>
        <taxon>Pseudomonadati</taxon>
        <taxon>Pseudomonadota</taxon>
        <taxon>Alphaproteobacteria</taxon>
        <taxon>Hyphomicrobiales</taxon>
        <taxon>Ahrensiaceae</taxon>
        <taxon>Ahrensia</taxon>
    </lineage>
</organism>
<dbReference type="PATRIC" id="fig|1514904.3.peg.3499"/>
<dbReference type="GO" id="GO:0003887">
    <property type="term" value="F:DNA-directed DNA polymerase activity"/>
    <property type="evidence" value="ECO:0007669"/>
    <property type="project" value="UniProtKB-KW"/>
</dbReference>
<reference evidence="14 15" key="1">
    <citation type="submission" date="2015-01" db="EMBL/GenBank/DDBJ databases">
        <title>Ahrensia donghaiensis sp. nov., a novel dimethylsulphoniopropionate-cleavage bacterium isolated from seawater and emended descriptions of the genus Ahrensia and Ahrensia kielensis.</title>
        <authorList>
            <person name="Liu J."/>
        </authorList>
    </citation>
    <scope>NUCLEOTIDE SEQUENCE [LARGE SCALE GENOMIC DNA]</scope>
    <source>
        <strain evidence="14 15">LZD062</strain>
    </source>
</reference>